<reference evidence="1 3" key="2">
    <citation type="journal article" date="2014" name="BMC Genomics">
        <title>An improved genome release (version Mt4.0) for the model legume Medicago truncatula.</title>
        <authorList>
            <person name="Tang H."/>
            <person name="Krishnakumar V."/>
            <person name="Bidwell S."/>
            <person name="Rosen B."/>
            <person name="Chan A."/>
            <person name="Zhou S."/>
            <person name="Gentzbittel L."/>
            <person name="Childs K.L."/>
            <person name="Yandell M."/>
            <person name="Gundlach H."/>
            <person name="Mayer K.F."/>
            <person name="Schwartz D.C."/>
            <person name="Town C.D."/>
        </authorList>
    </citation>
    <scope>GENOME REANNOTATION</scope>
    <source>
        <strain evidence="2 3">cv. Jemalong A17</strain>
    </source>
</reference>
<dbReference type="PaxDb" id="3880-AES80314"/>
<gene>
    <name evidence="1" type="ordered locus">MTR_7g079220</name>
</gene>
<evidence type="ECO:0000313" key="3">
    <source>
        <dbReference type="Proteomes" id="UP000002051"/>
    </source>
</evidence>
<organism evidence="1 3">
    <name type="scientific">Medicago truncatula</name>
    <name type="common">Barrel medic</name>
    <name type="synonym">Medicago tribuloides</name>
    <dbReference type="NCBI Taxonomy" id="3880"/>
    <lineage>
        <taxon>Eukaryota</taxon>
        <taxon>Viridiplantae</taxon>
        <taxon>Streptophyta</taxon>
        <taxon>Embryophyta</taxon>
        <taxon>Tracheophyta</taxon>
        <taxon>Spermatophyta</taxon>
        <taxon>Magnoliopsida</taxon>
        <taxon>eudicotyledons</taxon>
        <taxon>Gunneridae</taxon>
        <taxon>Pentapetalae</taxon>
        <taxon>rosids</taxon>
        <taxon>fabids</taxon>
        <taxon>Fabales</taxon>
        <taxon>Fabaceae</taxon>
        <taxon>Papilionoideae</taxon>
        <taxon>50 kb inversion clade</taxon>
        <taxon>NPAAA clade</taxon>
        <taxon>Hologalegina</taxon>
        <taxon>IRL clade</taxon>
        <taxon>Trifolieae</taxon>
        <taxon>Medicago</taxon>
    </lineage>
</organism>
<dbReference type="AlphaFoldDB" id="G7KQI6"/>
<sequence>MTTSLAHEEEEGFDDYFNYTTVLPDPYQHVPEEKQHPLRVVAFVLFLQLLMLF</sequence>
<dbReference type="Proteomes" id="UP000002051">
    <property type="component" value="Unassembled WGS sequence"/>
</dbReference>
<protein>
    <submittedName>
        <fullName evidence="1 2">Uncharacterized protein</fullName>
    </submittedName>
</protein>
<name>G7KQI6_MEDTR</name>
<evidence type="ECO:0000313" key="1">
    <source>
        <dbReference type="EMBL" id="AES80314.1"/>
    </source>
</evidence>
<evidence type="ECO:0000313" key="2">
    <source>
        <dbReference type="EnsemblPlants" id="AES80314"/>
    </source>
</evidence>
<proteinExistence type="predicted"/>
<keyword evidence="3" id="KW-1185">Reference proteome</keyword>
<dbReference type="EMBL" id="CM001223">
    <property type="protein sequence ID" value="AES80314.1"/>
    <property type="molecule type" value="Genomic_DNA"/>
</dbReference>
<dbReference type="HOGENOM" id="CLU_3071750_0_0_1"/>
<reference evidence="2" key="3">
    <citation type="submission" date="2015-04" db="UniProtKB">
        <authorList>
            <consortium name="EnsemblPlants"/>
        </authorList>
    </citation>
    <scope>IDENTIFICATION</scope>
    <source>
        <strain evidence="2">cv. Jemalong A17</strain>
    </source>
</reference>
<accession>G7KQI6</accession>
<reference evidence="1 3" key="1">
    <citation type="journal article" date="2011" name="Nature">
        <title>The Medicago genome provides insight into the evolution of rhizobial symbioses.</title>
        <authorList>
            <person name="Young N.D."/>
            <person name="Debelle F."/>
            <person name="Oldroyd G.E."/>
            <person name="Geurts R."/>
            <person name="Cannon S.B."/>
            <person name="Udvardi M.K."/>
            <person name="Benedito V.A."/>
            <person name="Mayer K.F."/>
            <person name="Gouzy J."/>
            <person name="Schoof H."/>
            <person name="Van de Peer Y."/>
            <person name="Proost S."/>
            <person name="Cook D.R."/>
            <person name="Meyers B.C."/>
            <person name="Spannagl M."/>
            <person name="Cheung F."/>
            <person name="De Mita S."/>
            <person name="Krishnakumar V."/>
            <person name="Gundlach H."/>
            <person name="Zhou S."/>
            <person name="Mudge J."/>
            <person name="Bharti A.K."/>
            <person name="Murray J.D."/>
            <person name="Naoumkina M.A."/>
            <person name="Rosen B."/>
            <person name="Silverstein K.A."/>
            <person name="Tang H."/>
            <person name="Rombauts S."/>
            <person name="Zhao P.X."/>
            <person name="Zhou P."/>
            <person name="Barbe V."/>
            <person name="Bardou P."/>
            <person name="Bechner M."/>
            <person name="Bellec A."/>
            <person name="Berger A."/>
            <person name="Berges H."/>
            <person name="Bidwell S."/>
            <person name="Bisseling T."/>
            <person name="Choisne N."/>
            <person name="Couloux A."/>
            <person name="Denny R."/>
            <person name="Deshpande S."/>
            <person name="Dai X."/>
            <person name="Doyle J.J."/>
            <person name="Dudez A.M."/>
            <person name="Farmer A.D."/>
            <person name="Fouteau S."/>
            <person name="Franken C."/>
            <person name="Gibelin C."/>
            <person name="Gish J."/>
            <person name="Goldstein S."/>
            <person name="Gonzalez A.J."/>
            <person name="Green P.J."/>
            <person name="Hallab A."/>
            <person name="Hartog M."/>
            <person name="Hua A."/>
            <person name="Humphray S.J."/>
            <person name="Jeong D.H."/>
            <person name="Jing Y."/>
            <person name="Jocker A."/>
            <person name="Kenton S.M."/>
            <person name="Kim D.J."/>
            <person name="Klee K."/>
            <person name="Lai H."/>
            <person name="Lang C."/>
            <person name="Lin S."/>
            <person name="Macmil S.L."/>
            <person name="Magdelenat G."/>
            <person name="Matthews L."/>
            <person name="McCorrison J."/>
            <person name="Monaghan E.L."/>
            <person name="Mun J.H."/>
            <person name="Najar F.Z."/>
            <person name="Nicholson C."/>
            <person name="Noirot C."/>
            <person name="O'Bleness M."/>
            <person name="Paule C.R."/>
            <person name="Poulain J."/>
            <person name="Prion F."/>
            <person name="Qin B."/>
            <person name="Qu C."/>
            <person name="Retzel E.F."/>
            <person name="Riddle C."/>
            <person name="Sallet E."/>
            <person name="Samain S."/>
            <person name="Samson N."/>
            <person name="Sanders I."/>
            <person name="Saurat O."/>
            <person name="Scarpelli C."/>
            <person name="Schiex T."/>
            <person name="Segurens B."/>
            <person name="Severin A.J."/>
            <person name="Sherrier D.J."/>
            <person name="Shi R."/>
            <person name="Sims S."/>
            <person name="Singer S.R."/>
            <person name="Sinharoy S."/>
            <person name="Sterck L."/>
            <person name="Viollet A."/>
            <person name="Wang B.B."/>
            <person name="Wang K."/>
            <person name="Wang M."/>
            <person name="Wang X."/>
            <person name="Warfsmann J."/>
            <person name="Weissenbach J."/>
            <person name="White D.D."/>
            <person name="White J.D."/>
            <person name="Wiley G.B."/>
            <person name="Wincker P."/>
            <person name="Xing Y."/>
            <person name="Yang L."/>
            <person name="Yao Z."/>
            <person name="Ying F."/>
            <person name="Zhai J."/>
            <person name="Zhou L."/>
            <person name="Zuber A."/>
            <person name="Denarie J."/>
            <person name="Dixon R.A."/>
            <person name="May G.D."/>
            <person name="Schwartz D.C."/>
            <person name="Rogers J."/>
            <person name="Quetier F."/>
            <person name="Town C.D."/>
            <person name="Roe B.A."/>
        </authorList>
    </citation>
    <scope>NUCLEOTIDE SEQUENCE [LARGE SCALE GENOMIC DNA]</scope>
    <source>
        <strain evidence="1">A17</strain>
        <strain evidence="2 3">cv. Jemalong A17</strain>
    </source>
</reference>
<dbReference type="EnsemblPlants" id="AES80314">
    <property type="protein sequence ID" value="AES80314"/>
    <property type="gene ID" value="MTR_7g079220"/>
</dbReference>